<comment type="caution">
    <text evidence="1">The sequence shown here is derived from an EMBL/GenBank/DDBJ whole genome shotgun (WGS) entry which is preliminary data.</text>
</comment>
<gene>
    <name evidence="1" type="ORF">DO97_17315</name>
</gene>
<dbReference type="AlphaFoldDB" id="A0A098THW3"/>
<keyword evidence="2" id="KW-1185">Reference proteome</keyword>
<sequence>MSQANDIFGRLTALEVEVAELRQSQVAPSGIQQLLNYLGRMDANLSEMNQRLSRVQGDVAQFSSRVERIDENVTALREEVGVSEMRCVTCGKRCKLTPLAAWLLLRLSA</sequence>
<dbReference type="Proteomes" id="UP000030170">
    <property type="component" value="Unassembled WGS sequence"/>
</dbReference>
<dbReference type="EMBL" id="JJML01000063">
    <property type="protein sequence ID" value="KGF71601.1"/>
    <property type="molecule type" value="Genomic_DNA"/>
</dbReference>
<dbReference type="RefSeq" id="WP_036536312.1">
    <property type="nucleotide sequence ID" value="NZ_JJML01000063.1"/>
</dbReference>
<evidence type="ECO:0000313" key="2">
    <source>
        <dbReference type="Proteomes" id="UP000030170"/>
    </source>
</evidence>
<reference evidence="1 2" key="1">
    <citation type="journal article" date="2014" name="Mol. Ecol.">
        <title>Evolution of Synechococcus.</title>
        <authorList>
            <person name="Dvorak P."/>
            <person name="Casamatta D."/>
            <person name="Hasler P."/>
            <person name="Poulickova A."/>
            <person name="Ondrej V."/>
            <person name="Sanges R."/>
        </authorList>
    </citation>
    <scope>NUCLEOTIDE SEQUENCE [LARGE SCALE GENOMIC DNA]</scope>
    <source>
        <strain evidence="1 2">CAUP A 1101</strain>
    </source>
</reference>
<protein>
    <submittedName>
        <fullName evidence="1">Uncharacterized protein</fullName>
    </submittedName>
</protein>
<name>A0A098THW3_9CYAN</name>
<dbReference type="Gene3D" id="1.20.5.340">
    <property type="match status" value="1"/>
</dbReference>
<accession>A0A098THW3</accession>
<organism evidence="1 2">
    <name type="scientific">Neosynechococcus sphagnicola sy1</name>
    <dbReference type="NCBI Taxonomy" id="1497020"/>
    <lineage>
        <taxon>Bacteria</taxon>
        <taxon>Bacillati</taxon>
        <taxon>Cyanobacteriota</taxon>
        <taxon>Cyanophyceae</taxon>
        <taxon>Neosynechococcales</taxon>
        <taxon>Neosynechococcaceae</taxon>
        <taxon>Neosynechococcus</taxon>
    </lineage>
</organism>
<evidence type="ECO:0000313" key="1">
    <source>
        <dbReference type="EMBL" id="KGF71601.1"/>
    </source>
</evidence>
<proteinExistence type="predicted"/>